<reference evidence="2" key="1">
    <citation type="submission" date="2023-03" db="UniProtKB">
        <authorList>
            <consortium name="EnsemblPlants"/>
        </authorList>
    </citation>
    <scope>IDENTIFICATION</scope>
</reference>
<organism evidence="2">
    <name type="scientific">Cucumis melo</name>
    <name type="common">Muskmelon</name>
    <dbReference type="NCBI Taxonomy" id="3656"/>
    <lineage>
        <taxon>Eukaryota</taxon>
        <taxon>Viridiplantae</taxon>
        <taxon>Streptophyta</taxon>
        <taxon>Embryophyta</taxon>
        <taxon>Tracheophyta</taxon>
        <taxon>Spermatophyta</taxon>
        <taxon>Magnoliopsida</taxon>
        <taxon>eudicotyledons</taxon>
        <taxon>Gunneridae</taxon>
        <taxon>Pentapetalae</taxon>
        <taxon>rosids</taxon>
        <taxon>fabids</taxon>
        <taxon>Cucurbitales</taxon>
        <taxon>Cucurbitaceae</taxon>
        <taxon>Benincaseae</taxon>
        <taxon>Cucumis</taxon>
    </lineage>
</organism>
<sequence>MTKLGDSGEVAGETDHYTVVGLEEEAEFSFLPAGPYSRPSPSPPVSSCSPFKAAAPSPTLSSHLPSSFIIFSAVVRLPTNTFDLVL</sequence>
<accession>A0A9I9EFL5</accession>
<dbReference type="Gramene" id="MELO3C032826.2.1">
    <property type="protein sequence ID" value="MELO3C032826.2.1"/>
    <property type="gene ID" value="MELO3C032826.2"/>
</dbReference>
<proteinExistence type="predicted"/>
<dbReference type="EnsemblPlants" id="MELO3C032826.2.1">
    <property type="protein sequence ID" value="MELO3C032826.2.1"/>
    <property type="gene ID" value="MELO3C032826.2"/>
</dbReference>
<feature type="compositionally biased region" description="Low complexity" evidence="1">
    <location>
        <begin position="45"/>
        <end position="60"/>
    </location>
</feature>
<evidence type="ECO:0000313" key="2">
    <source>
        <dbReference type="EnsemblPlants" id="MELO3C032826.2.1"/>
    </source>
</evidence>
<name>A0A9I9EFL5_CUCME</name>
<protein>
    <submittedName>
        <fullName evidence="2">Uncharacterized protein</fullName>
    </submittedName>
</protein>
<dbReference type="AlphaFoldDB" id="A0A9I9EFL5"/>
<evidence type="ECO:0000256" key="1">
    <source>
        <dbReference type="SAM" id="MobiDB-lite"/>
    </source>
</evidence>
<feature type="region of interest" description="Disordered" evidence="1">
    <location>
        <begin position="32"/>
        <end position="60"/>
    </location>
</feature>